<comment type="caution">
    <text evidence="5">The sequence shown here is derived from an EMBL/GenBank/DDBJ whole genome shotgun (WGS) entry which is preliminary data.</text>
</comment>
<dbReference type="RefSeq" id="WP_199869545.1">
    <property type="nucleotide sequence ID" value="NZ_JAAGPU010000008.1"/>
</dbReference>
<dbReference type="SUPFAM" id="SSF51206">
    <property type="entry name" value="cAMP-binding domain-like"/>
    <property type="match status" value="1"/>
</dbReference>
<evidence type="ECO:0000313" key="6">
    <source>
        <dbReference type="Proteomes" id="UP000481872"/>
    </source>
</evidence>
<dbReference type="Pfam" id="PF13545">
    <property type="entry name" value="HTH_Crp_2"/>
    <property type="match status" value="1"/>
</dbReference>
<evidence type="ECO:0000259" key="4">
    <source>
        <dbReference type="PROSITE" id="PS51063"/>
    </source>
</evidence>
<keyword evidence="6" id="KW-1185">Reference proteome</keyword>
<sequence>MYLNELIKHKFFTDFSLNQLKYYIHSNLITFKQYKKGHILHSECEPCFNLDIIISGNLNCYDLCEDGNALTMLNFHKDDIIGGNLLFSDRTFYPLNIHCKTDCLIAHLSKEVVSKLLIENNTFMIEFIKAISNNSLNLNKKMIIFSRKNLREGIIEFLKTQSKKQNSNMIKLPITKKQLADELGVQRPSLFRELKKMKNEKLIDYNSKQITILKDILD</sequence>
<evidence type="ECO:0000256" key="2">
    <source>
        <dbReference type="ARBA" id="ARBA00023125"/>
    </source>
</evidence>
<dbReference type="SMART" id="SM00419">
    <property type="entry name" value="HTH_CRP"/>
    <property type="match status" value="1"/>
</dbReference>
<keyword evidence="3" id="KW-0804">Transcription</keyword>
<evidence type="ECO:0000256" key="1">
    <source>
        <dbReference type="ARBA" id="ARBA00023015"/>
    </source>
</evidence>
<dbReference type="InterPro" id="IPR036390">
    <property type="entry name" value="WH_DNA-bd_sf"/>
</dbReference>
<dbReference type="GO" id="GO:0003677">
    <property type="term" value="F:DNA binding"/>
    <property type="evidence" value="ECO:0007669"/>
    <property type="project" value="UniProtKB-KW"/>
</dbReference>
<evidence type="ECO:0000313" key="5">
    <source>
        <dbReference type="EMBL" id="NEU04447.1"/>
    </source>
</evidence>
<dbReference type="PROSITE" id="PS51063">
    <property type="entry name" value="HTH_CRP_2"/>
    <property type="match status" value="1"/>
</dbReference>
<dbReference type="Gene3D" id="2.60.120.10">
    <property type="entry name" value="Jelly Rolls"/>
    <property type="match status" value="1"/>
</dbReference>
<dbReference type="AlphaFoldDB" id="A0A6M0H1Q2"/>
<dbReference type="InterPro" id="IPR012318">
    <property type="entry name" value="HTH_CRP"/>
</dbReference>
<evidence type="ECO:0000256" key="3">
    <source>
        <dbReference type="ARBA" id="ARBA00023163"/>
    </source>
</evidence>
<keyword evidence="1" id="KW-0805">Transcription regulation</keyword>
<dbReference type="CDD" id="cd00038">
    <property type="entry name" value="CAP_ED"/>
    <property type="match status" value="1"/>
</dbReference>
<gene>
    <name evidence="5" type="ORF">G3M99_06160</name>
</gene>
<dbReference type="EMBL" id="JAAGPU010000008">
    <property type="protein sequence ID" value="NEU04447.1"/>
    <property type="molecule type" value="Genomic_DNA"/>
</dbReference>
<dbReference type="InterPro" id="IPR018490">
    <property type="entry name" value="cNMP-bd_dom_sf"/>
</dbReference>
<name>A0A6M0H1Q2_9CLOT</name>
<dbReference type="Proteomes" id="UP000481872">
    <property type="component" value="Unassembled WGS sequence"/>
</dbReference>
<protein>
    <submittedName>
        <fullName evidence="5">Crp/Fnr family transcriptional regulator</fullName>
    </submittedName>
</protein>
<feature type="domain" description="HTH crp-type" evidence="4">
    <location>
        <begin position="148"/>
        <end position="216"/>
    </location>
</feature>
<dbReference type="Pfam" id="PF00027">
    <property type="entry name" value="cNMP_binding"/>
    <property type="match status" value="1"/>
</dbReference>
<organism evidence="5 6">
    <name type="scientific">Clostridium senegalense</name>
    <dbReference type="NCBI Taxonomy" id="1465809"/>
    <lineage>
        <taxon>Bacteria</taxon>
        <taxon>Bacillati</taxon>
        <taxon>Bacillota</taxon>
        <taxon>Clostridia</taxon>
        <taxon>Eubacteriales</taxon>
        <taxon>Clostridiaceae</taxon>
        <taxon>Clostridium</taxon>
    </lineage>
</organism>
<keyword evidence="2" id="KW-0238">DNA-binding</keyword>
<proteinExistence type="predicted"/>
<dbReference type="InterPro" id="IPR014710">
    <property type="entry name" value="RmlC-like_jellyroll"/>
</dbReference>
<accession>A0A6M0H1Q2</accession>
<dbReference type="SUPFAM" id="SSF46785">
    <property type="entry name" value="Winged helix' DNA-binding domain"/>
    <property type="match status" value="1"/>
</dbReference>
<reference evidence="5 6" key="1">
    <citation type="submission" date="2020-02" db="EMBL/GenBank/DDBJ databases">
        <title>Genome assembly of a novel Clostridium senegalense strain.</title>
        <authorList>
            <person name="Gupta T.B."/>
            <person name="Jauregui R."/>
            <person name="Maclean P."/>
            <person name="Nawarathana A."/>
            <person name="Brightwell G."/>
        </authorList>
    </citation>
    <scope>NUCLEOTIDE SEQUENCE [LARGE SCALE GENOMIC DNA]</scope>
    <source>
        <strain evidence="5 6">AGRFS4</strain>
    </source>
</reference>
<dbReference type="GO" id="GO:0006355">
    <property type="term" value="P:regulation of DNA-templated transcription"/>
    <property type="evidence" value="ECO:0007669"/>
    <property type="project" value="InterPro"/>
</dbReference>
<dbReference type="InterPro" id="IPR000595">
    <property type="entry name" value="cNMP-bd_dom"/>
</dbReference>